<dbReference type="EMBL" id="WBMT01000005">
    <property type="protein sequence ID" value="KAB2349755.1"/>
    <property type="molecule type" value="Genomic_DNA"/>
</dbReference>
<dbReference type="InterPro" id="IPR001559">
    <property type="entry name" value="Phosphotriesterase"/>
</dbReference>
<dbReference type="InterPro" id="IPR032466">
    <property type="entry name" value="Metal_Hydrolase"/>
</dbReference>
<dbReference type="Gene3D" id="3.20.20.140">
    <property type="entry name" value="Metal-dependent hydrolases"/>
    <property type="match status" value="1"/>
</dbReference>
<comment type="similarity">
    <text evidence="3">Belongs to the metallo-dependent hydrolases superfamily. Phosphotriesterase family.</text>
</comment>
<dbReference type="PANTHER" id="PTHR10819:SF3">
    <property type="entry name" value="PHOSPHOTRIESTERASE-RELATED PROTEIN"/>
    <property type="match status" value="1"/>
</dbReference>
<accession>A0A6H9Z7H8</accession>
<dbReference type="PANTHER" id="PTHR10819">
    <property type="entry name" value="PHOSPHOTRIESTERASE-RELATED"/>
    <property type="match status" value="1"/>
</dbReference>
<dbReference type="SUPFAM" id="SSF51556">
    <property type="entry name" value="Metallo-dependent hydrolases"/>
    <property type="match status" value="1"/>
</dbReference>
<comment type="caution">
    <text evidence="4">The sequence shown here is derived from an EMBL/GenBank/DDBJ whole genome shotgun (WGS) entry which is preliminary data.</text>
</comment>
<name>A0A6H9Z7H8_9ACTN</name>
<evidence type="ECO:0000313" key="5">
    <source>
        <dbReference type="Proteomes" id="UP000468735"/>
    </source>
</evidence>
<dbReference type="OrthoDB" id="9795018at2"/>
<dbReference type="GO" id="GO:0016787">
    <property type="term" value="F:hydrolase activity"/>
    <property type="evidence" value="ECO:0007669"/>
    <property type="project" value="UniProtKB-KW"/>
</dbReference>
<protein>
    <submittedName>
        <fullName evidence="4">Aryldialkylphosphatase</fullName>
    </submittedName>
</protein>
<dbReference type="RefSeq" id="WP_151560525.1">
    <property type="nucleotide sequence ID" value="NZ_WBMT01000005.1"/>
</dbReference>
<dbReference type="Proteomes" id="UP000468735">
    <property type="component" value="Unassembled WGS sequence"/>
</dbReference>
<dbReference type="GO" id="GO:0008270">
    <property type="term" value="F:zinc ion binding"/>
    <property type="evidence" value="ECO:0007669"/>
    <property type="project" value="InterPro"/>
</dbReference>
<gene>
    <name evidence="4" type="ORF">F8566_13545</name>
</gene>
<proteinExistence type="inferred from homology"/>
<reference evidence="4 5" key="1">
    <citation type="submission" date="2019-09" db="EMBL/GenBank/DDBJ databases">
        <title>Actinomadura physcomitrii sp. nov., a novel actinomycete isolated from moss [Physcomitrium sphaericum (Ludw) Fuernr].</title>
        <authorList>
            <person name="Zhuang X."/>
            <person name="Liu C."/>
        </authorList>
    </citation>
    <scope>NUCLEOTIDE SEQUENCE [LARGE SCALE GENOMIC DNA]</scope>
    <source>
        <strain evidence="4 5">HMC1</strain>
    </source>
</reference>
<dbReference type="Pfam" id="PF02126">
    <property type="entry name" value="PTE"/>
    <property type="match status" value="1"/>
</dbReference>
<keyword evidence="1" id="KW-0479">Metal-binding</keyword>
<dbReference type="PROSITE" id="PS51347">
    <property type="entry name" value="PHOSPHOTRIESTERASE_2"/>
    <property type="match status" value="1"/>
</dbReference>
<comment type="caution">
    <text evidence="3">Lacks conserved residue(s) required for the propagation of feature annotation.</text>
</comment>
<keyword evidence="5" id="KW-1185">Reference proteome</keyword>
<evidence type="ECO:0000256" key="3">
    <source>
        <dbReference type="PROSITE-ProRule" id="PRU00679"/>
    </source>
</evidence>
<evidence type="ECO:0000256" key="2">
    <source>
        <dbReference type="ARBA" id="ARBA00022801"/>
    </source>
</evidence>
<dbReference type="AlphaFoldDB" id="A0A6H9Z7H8"/>
<keyword evidence="2" id="KW-0378">Hydrolase</keyword>
<organism evidence="4 5">
    <name type="scientific">Actinomadura rudentiformis</name>
    <dbReference type="NCBI Taxonomy" id="359158"/>
    <lineage>
        <taxon>Bacteria</taxon>
        <taxon>Bacillati</taxon>
        <taxon>Actinomycetota</taxon>
        <taxon>Actinomycetes</taxon>
        <taxon>Streptosporangiales</taxon>
        <taxon>Thermomonosporaceae</taxon>
        <taxon>Actinomadura</taxon>
    </lineage>
</organism>
<evidence type="ECO:0000313" key="4">
    <source>
        <dbReference type="EMBL" id="KAB2349755.1"/>
    </source>
</evidence>
<evidence type="ECO:0000256" key="1">
    <source>
        <dbReference type="ARBA" id="ARBA00022723"/>
    </source>
</evidence>
<sequence length="320" mass="33738">MTPRDDTAAPDRRLRTVTGTIPASAITGAVLPHEHLQLDLRWPAHPAQVDSDPRRWLDEEKAVSGELSALRGEHELSLVVDLTCGGMGRSAAALSRISAGSRVAVVAGTGFFAEPFHPAFVAEADVDKLAERILAEVGFGMDGTNSLPGVIGEIGTWGEAPTEAEERCLRAAARAARYSGLPVATYGRPGVSQLEILTSAGLDPARVAVGQQDRVDDPAAHRKIAELGAYVSFGSLGLAGDDAAALGGRVRAVMELLEAGHGERVLLSTGVARMTQVQRYGGTGYAYLFETFLPALRTAGADDATLRTITHENPLRWLAG</sequence>